<dbReference type="SUPFAM" id="SSF52540">
    <property type="entry name" value="P-loop containing nucleoside triphosphate hydrolases"/>
    <property type="match status" value="1"/>
</dbReference>
<evidence type="ECO:0000256" key="2">
    <source>
        <dbReference type="ARBA" id="ARBA00005417"/>
    </source>
</evidence>
<dbReference type="PROSITE" id="PS00211">
    <property type="entry name" value="ABC_TRANSPORTER_1"/>
    <property type="match status" value="1"/>
</dbReference>
<keyword evidence="9" id="KW-0472">Membrane</keyword>
<dbReference type="Pfam" id="PF08352">
    <property type="entry name" value="oligo_HPY"/>
    <property type="match status" value="1"/>
</dbReference>
<evidence type="ECO:0000256" key="11">
    <source>
        <dbReference type="ARBA" id="ARBA00039098"/>
    </source>
</evidence>
<dbReference type="InterPro" id="IPR003439">
    <property type="entry name" value="ABC_transporter-like_ATP-bd"/>
</dbReference>
<dbReference type="InterPro" id="IPR027417">
    <property type="entry name" value="P-loop_NTPase"/>
</dbReference>
<dbReference type="PANTHER" id="PTHR43297:SF13">
    <property type="entry name" value="NICKEL ABC TRANSPORTER, ATP-BINDING PROTEIN"/>
    <property type="match status" value="1"/>
</dbReference>
<evidence type="ECO:0000256" key="6">
    <source>
        <dbReference type="ARBA" id="ARBA00022840"/>
    </source>
</evidence>
<comment type="catalytic activity">
    <reaction evidence="13">
        <text>Ni(2+)(out) + ATP + H2O = Ni(2+)(in) + ADP + phosphate + H(+)</text>
        <dbReference type="Rhea" id="RHEA:15557"/>
        <dbReference type="ChEBI" id="CHEBI:15377"/>
        <dbReference type="ChEBI" id="CHEBI:15378"/>
        <dbReference type="ChEBI" id="CHEBI:30616"/>
        <dbReference type="ChEBI" id="CHEBI:43474"/>
        <dbReference type="ChEBI" id="CHEBI:49786"/>
        <dbReference type="ChEBI" id="CHEBI:456216"/>
        <dbReference type="EC" id="7.2.2.11"/>
    </reaction>
    <physiologicalReaction direction="left-to-right" evidence="13">
        <dbReference type="Rhea" id="RHEA:15558"/>
    </physiologicalReaction>
</comment>
<evidence type="ECO:0000256" key="3">
    <source>
        <dbReference type="ARBA" id="ARBA00022448"/>
    </source>
</evidence>
<dbReference type="PaxDb" id="667014-Thein_0982"/>
<dbReference type="GO" id="GO:0015413">
    <property type="term" value="F:ABC-type nickel transporter activity"/>
    <property type="evidence" value="ECO:0007669"/>
    <property type="project" value="UniProtKB-EC"/>
</dbReference>
<dbReference type="CDD" id="cd03257">
    <property type="entry name" value="ABC_NikE_OppD_transporters"/>
    <property type="match status" value="1"/>
</dbReference>
<dbReference type="GO" id="GO:0005886">
    <property type="term" value="C:plasma membrane"/>
    <property type="evidence" value="ECO:0007669"/>
    <property type="project" value="UniProtKB-SubCell"/>
</dbReference>
<keyword evidence="16" id="KW-1185">Reference proteome</keyword>
<dbReference type="GO" id="GO:0005524">
    <property type="term" value="F:ATP binding"/>
    <property type="evidence" value="ECO:0007669"/>
    <property type="project" value="UniProtKB-KW"/>
</dbReference>
<dbReference type="GO" id="GO:0016887">
    <property type="term" value="F:ATP hydrolysis activity"/>
    <property type="evidence" value="ECO:0007669"/>
    <property type="project" value="InterPro"/>
</dbReference>
<reference evidence="16" key="1">
    <citation type="submission" date="2011-04" db="EMBL/GenBank/DDBJ databases">
        <title>The complete genome of Thermodesulfatator indicus DSM 15286.</title>
        <authorList>
            <person name="Lucas S."/>
            <person name="Copeland A."/>
            <person name="Lapidus A."/>
            <person name="Bruce D."/>
            <person name="Goodwin L."/>
            <person name="Pitluck S."/>
            <person name="Peters L."/>
            <person name="Kyrpides N."/>
            <person name="Mavromatis K."/>
            <person name="Pagani I."/>
            <person name="Ivanova N."/>
            <person name="Saunders L."/>
            <person name="Detter J.C."/>
            <person name="Tapia R."/>
            <person name="Han C."/>
            <person name="Land M."/>
            <person name="Hauser L."/>
            <person name="Markowitz V."/>
            <person name="Cheng J.-F."/>
            <person name="Hugenholtz P."/>
            <person name="Woyke T."/>
            <person name="Wu D."/>
            <person name="Spring S."/>
            <person name="Schroeder M."/>
            <person name="Brambilla E."/>
            <person name="Klenk H.-P."/>
            <person name="Eisen J.A."/>
        </authorList>
    </citation>
    <scope>NUCLEOTIDE SEQUENCE [LARGE SCALE GENOMIC DNA]</scope>
    <source>
        <strain evidence="16">DSM 15286 / JCM 11887 / CIR29812</strain>
    </source>
</reference>
<evidence type="ECO:0000256" key="7">
    <source>
        <dbReference type="ARBA" id="ARBA00022967"/>
    </source>
</evidence>
<dbReference type="STRING" id="667014.Thein_0982"/>
<dbReference type="GO" id="GO:0015833">
    <property type="term" value="P:peptide transport"/>
    <property type="evidence" value="ECO:0007669"/>
    <property type="project" value="InterPro"/>
</dbReference>
<keyword evidence="4" id="KW-1003">Cell membrane</keyword>
<keyword evidence="3" id="KW-0813">Transport</keyword>
<evidence type="ECO:0000256" key="1">
    <source>
        <dbReference type="ARBA" id="ARBA00004417"/>
    </source>
</evidence>
<dbReference type="FunFam" id="3.40.50.300:FF:000016">
    <property type="entry name" value="Oligopeptide ABC transporter ATP-binding component"/>
    <property type="match status" value="1"/>
</dbReference>
<dbReference type="InParanoid" id="F8ADI0"/>
<accession>F8ADI0</accession>
<dbReference type="EC" id="7.2.2.11" evidence="11"/>
<dbReference type="AlphaFoldDB" id="F8ADI0"/>
<proteinExistence type="inferred from homology"/>
<evidence type="ECO:0000313" key="16">
    <source>
        <dbReference type="Proteomes" id="UP000006793"/>
    </source>
</evidence>
<organism evidence="15 16">
    <name type="scientific">Thermodesulfatator indicus (strain DSM 15286 / JCM 11887 / CIR29812)</name>
    <dbReference type="NCBI Taxonomy" id="667014"/>
    <lineage>
        <taxon>Bacteria</taxon>
        <taxon>Pseudomonadati</taxon>
        <taxon>Thermodesulfobacteriota</taxon>
        <taxon>Thermodesulfobacteria</taxon>
        <taxon>Thermodesulfobacteriales</taxon>
        <taxon>Thermodesulfatatoraceae</taxon>
        <taxon>Thermodesulfatator</taxon>
    </lineage>
</organism>
<dbReference type="eggNOG" id="COG0444">
    <property type="taxonomic scope" value="Bacteria"/>
</dbReference>
<dbReference type="InterPro" id="IPR013563">
    <property type="entry name" value="Oligopep_ABC_C"/>
</dbReference>
<dbReference type="PANTHER" id="PTHR43297">
    <property type="entry name" value="OLIGOPEPTIDE TRANSPORT ATP-BINDING PROTEIN APPD"/>
    <property type="match status" value="1"/>
</dbReference>
<dbReference type="Pfam" id="PF00005">
    <property type="entry name" value="ABC_tran"/>
    <property type="match status" value="1"/>
</dbReference>
<dbReference type="InterPro" id="IPR050388">
    <property type="entry name" value="ABC_Ni/Peptide_Import"/>
</dbReference>
<comment type="similarity">
    <text evidence="2">Belongs to the ABC transporter superfamily.</text>
</comment>
<dbReference type="NCBIfam" id="TIGR01727">
    <property type="entry name" value="oligo_HPY"/>
    <property type="match status" value="1"/>
</dbReference>
<dbReference type="PROSITE" id="PS50893">
    <property type="entry name" value="ABC_TRANSPORTER_2"/>
    <property type="match status" value="1"/>
</dbReference>
<protein>
    <recommendedName>
        <fullName evidence="12">Nickel import system ATP-binding protein NikD</fullName>
        <ecNumber evidence="11">7.2.2.11</ecNumber>
    </recommendedName>
</protein>
<keyword evidence="6" id="KW-0067">ATP-binding</keyword>
<feature type="domain" description="ABC transporter" evidence="14">
    <location>
        <begin position="3"/>
        <end position="248"/>
    </location>
</feature>
<dbReference type="KEGG" id="tid:Thein_0982"/>
<name>F8ADI0_THEID</name>
<evidence type="ECO:0000256" key="4">
    <source>
        <dbReference type="ARBA" id="ARBA00022475"/>
    </source>
</evidence>
<evidence type="ECO:0000256" key="9">
    <source>
        <dbReference type="ARBA" id="ARBA00023136"/>
    </source>
</evidence>
<keyword evidence="7" id="KW-1278">Translocase</keyword>
<evidence type="ECO:0000256" key="10">
    <source>
        <dbReference type="ARBA" id="ARBA00038669"/>
    </source>
</evidence>
<comment type="subunit">
    <text evidence="10">The complex is composed of two ATP-binding proteins (NikD and NikE), two transmembrane proteins (NikB and NikC) and a solute-binding protein (NikA).</text>
</comment>
<dbReference type="Gene3D" id="3.40.50.300">
    <property type="entry name" value="P-loop containing nucleotide triphosphate hydrolases"/>
    <property type="match status" value="1"/>
</dbReference>
<dbReference type="SMART" id="SM00382">
    <property type="entry name" value="AAA"/>
    <property type="match status" value="1"/>
</dbReference>
<evidence type="ECO:0000256" key="12">
    <source>
        <dbReference type="ARBA" id="ARBA00044143"/>
    </source>
</evidence>
<dbReference type="EMBL" id="CP002683">
    <property type="protein sequence ID" value="AEH44854.1"/>
    <property type="molecule type" value="Genomic_DNA"/>
</dbReference>
<evidence type="ECO:0000256" key="8">
    <source>
        <dbReference type="ARBA" id="ARBA00023065"/>
    </source>
</evidence>
<evidence type="ECO:0000313" key="15">
    <source>
        <dbReference type="EMBL" id="AEH44854.1"/>
    </source>
</evidence>
<dbReference type="OrthoDB" id="9815712at2"/>
<gene>
    <name evidence="15" type="ordered locus">Thein_0982</name>
</gene>
<reference evidence="15 16" key="2">
    <citation type="journal article" date="2012" name="Stand. Genomic Sci.">
        <title>Complete genome sequence of the thermophilic sulfate-reducing ocean bacterium Thermodesulfatator indicus type strain (CIR29812(T)).</title>
        <authorList>
            <person name="Anderson I."/>
            <person name="Saunders E."/>
            <person name="Lapidus A."/>
            <person name="Nolan M."/>
            <person name="Lucas S."/>
            <person name="Tice H."/>
            <person name="Del Rio T.G."/>
            <person name="Cheng J.F."/>
            <person name="Han C."/>
            <person name="Tapia R."/>
            <person name="Goodwin L.A."/>
            <person name="Pitluck S."/>
            <person name="Liolios K."/>
            <person name="Mavromatis K."/>
            <person name="Pagani I."/>
            <person name="Ivanova N."/>
            <person name="Mikhailova N."/>
            <person name="Pati A."/>
            <person name="Chen A."/>
            <person name="Palaniappan K."/>
            <person name="Land M."/>
            <person name="Hauser L."/>
            <person name="Jeffries C.D."/>
            <person name="Chang Y.J."/>
            <person name="Brambilla E.M."/>
            <person name="Rohde M."/>
            <person name="Spring S."/>
            <person name="Goker M."/>
            <person name="Detter J.C."/>
            <person name="Woyke T."/>
            <person name="Bristow J."/>
            <person name="Eisen J.A."/>
            <person name="Markowitz V."/>
            <person name="Hugenholtz P."/>
            <person name="Kyrpides N.C."/>
            <person name="Klenk H.P."/>
        </authorList>
    </citation>
    <scope>NUCLEOTIDE SEQUENCE [LARGE SCALE GENOMIC DNA]</scope>
    <source>
        <strain evidence="16">DSM 15286 / JCM 11887 / CIR29812</strain>
    </source>
</reference>
<sequence>MLLQIEDLTVEYQSERGKILAVDGVSLSVNSGNLLSVVGESGCGKSTLAYSIIRLSPGKVKKGKIIFNGKDLLSLNKKEIRQLRGKDISMVFQDPMTSLDPLEKIGTQMVETILAHEKISKTEALNRVQELLNIVGIPEDRINSYPHQLSGGQRQRIIIAMAISLNPKLLIADEPTTALDVIVQDKILEIFKELTSRNISIILITHDLPLAVERSDFIAVMYAGWLMEFGRAKDVAASPLHPYTQGLIDSVPDLWVDRKIKPLKGFPPDLANPPSGCRFHPRCPKAMEICSRKIPPNVEVNNRMVRCFLYGN</sequence>
<evidence type="ECO:0000259" key="14">
    <source>
        <dbReference type="PROSITE" id="PS50893"/>
    </source>
</evidence>
<comment type="subcellular location">
    <subcellularLocation>
        <location evidence="1">Cell inner membrane</location>
        <topology evidence="1">Peripheral membrane protein</topology>
    </subcellularLocation>
</comment>
<keyword evidence="5" id="KW-0547">Nucleotide-binding</keyword>
<dbReference type="RefSeq" id="WP_013907596.1">
    <property type="nucleotide sequence ID" value="NC_015681.1"/>
</dbReference>
<evidence type="ECO:0000256" key="5">
    <source>
        <dbReference type="ARBA" id="ARBA00022741"/>
    </source>
</evidence>
<dbReference type="InterPro" id="IPR003593">
    <property type="entry name" value="AAA+_ATPase"/>
</dbReference>
<dbReference type="InterPro" id="IPR017871">
    <property type="entry name" value="ABC_transporter-like_CS"/>
</dbReference>
<dbReference type="HOGENOM" id="CLU_000604_1_23_0"/>
<evidence type="ECO:0000256" key="13">
    <source>
        <dbReference type="ARBA" id="ARBA00048610"/>
    </source>
</evidence>
<dbReference type="Proteomes" id="UP000006793">
    <property type="component" value="Chromosome"/>
</dbReference>
<keyword evidence="8" id="KW-0406">Ion transport</keyword>